<dbReference type="SUPFAM" id="SSF52980">
    <property type="entry name" value="Restriction endonuclease-like"/>
    <property type="match status" value="1"/>
</dbReference>
<feature type="region of interest" description="Disordered" evidence="7">
    <location>
        <begin position="1471"/>
        <end position="1507"/>
    </location>
</feature>
<dbReference type="Gene3D" id="3.40.50.10130">
    <property type="match status" value="1"/>
</dbReference>
<sequence length="1507" mass="165365">MDYHLQHPTYISRRIAELDSAPTQTLPTPTSFQSHRQQSSSHHRTYQSRFLIVLADSKQKSNIQNALFYLNVLGVKQNITLILAWSEQQVASHLEMLCYLQSQNIQPFEGYASMSDVDRALDLLTSVPHITLSDAELLIQNFGSLAAIFSAPKAAFACIDGFGPTKVQSLALKELASNPDSNPDAGALVVAYIKRFMTADIPLAKEALRIAFTFAESESRASQMLQSNIFLVLFGVIRKHLKTDTPFIKLALRTIFPLLQTDDARTMFVKKDGIDIIKELMTYFVEKDSTVMDQIFVIIKQLARCESVRDDMIEKGMVESILIPYDFYYGKETDAITSIMSLLTIFAETDEGRIRVDISGGIQTMVDSIECYKNTDPKTVRHACLALRQMMSMEDTLHHVVGLNGLVSLVGVVDQFWKDDVSTTIAALTAITLAADLYKDQLIDLEILPKSISILETHGSNHALSQSIFSIITLIANDEQYLHLLDDERTIAALLNTFKLSYPRNISFTRVGTGLFALLTKDEECCRQLVKQGVISVLFDCIRIHQQNDDVALNVTTALLFIGEDASSFPHFIKLNAVQFLLHFCTLPPPPGSEDILYRQVHILENVTGIITHLIGTEQADQALLKNTPLFVALLAHSIDNQLDTIVERCGIIVSNLALSLTSSAPATPQTIQEKEIESENVEKEEKESVSETEENDEKEEEEKEEKDGKDDESSDEESDEDIKVKEYHSKSPQPLTAQHLVKLAESVLPMLVVVSQTNQNPLVLSSVATAICNFALLPTVCELKCASDATLSMTELARSSLQSHHPQTLSNPSFPAASPQPSPAPSISLRTNIDQAAFLPQNTFDPQAFENTINRTWGALRNLTSNRTLLKTFTDNGGIDLVIQALSHAIDHSPEPVPSLLGLAGNVIVEPANAKSFLSKSGALPLMGLLGGAFETKKDTLLLPCLVVIDALVNETKEGPKVFSELECLDVVMQIFDEHATRSDEDDLLFYSLHVADGLMDLDEKGEIFFKHNSVLTVHSLLKRVLSDPTDRLCSACASVLVKASLNEVLQGTVLKTKVLTTILNAITAIVDASERDSDEGEEAPQPPAVTRLANLLCSVVWNAAATHEGAGKLYQLGAVKTLTDLAKTEKDLDVLKLCFGVLGMLSVNPRSHQYFLKEGTVPVVCLLAQRFVEEKRIDALYFCVSTLWNLSGNEANSSTIIDSDCIPILLSVLDVPLFVAEFSLMKSLIGCLSCLAFYPNTQIRIMEKGADRLLTPIRKHFSANPEDLKGKNKTDFGVAANGCCMIWNLAIDDDTRKAIGTAGGVKLVVDVLRGSVETKNGTVAEKAVGALMNLCVYKPNINLAATCHASTVLLSSFTTFTDDEAFLIAALDTLCILMQIRGNETDTAKGNGLDILLGMINTYNQNETIMLRATTIICTIAQDLKPTRIELIKKSAIQTFQTALKKATPSSTLASLLNKSMDLLVPKRQGSAPNVLKATPKSNASRTTLNRPVSTSKLPAPKVKH</sequence>
<dbReference type="InterPro" id="IPR011989">
    <property type="entry name" value="ARM-like"/>
</dbReference>
<feature type="region of interest" description="Disordered" evidence="7">
    <location>
        <begin position="665"/>
        <end position="732"/>
    </location>
</feature>
<gene>
    <name evidence="9" type="ORF">BLNAU_18169</name>
</gene>
<protein>
    <submittedName>
        <fullName evidence="9">DNA excision repair protein ERCC-1</fullName>
    </submittedName>
</protein>
<accession>A0ABQ9X9J2</accession>
<feature type="compositionally biased region" description="Low complexity" evidence="7">
    <location>
        <begin position="31"/>
        <end position="40"/>
    </location>
</feature>
<dbReference type="Pfam" id="PF03834">
    <property type="entry name" value="Rad10"/>
    <property type="match status" value="1"/>
</dbReference>
<dbReference type="InterPro" id="IPR011335">
    <property type="entry name" value="Restrct_endonuc-II-like"/>
</dbReference>
<dbReference type="InterPro" id="IPR000225">
    <property type="entry name" value="Armadillo"/>
</dbReference>
<dbReference type="SMART" id="SM00185">
    <property type="entry name" value="ARM"/>
    <property type="match status" value="6"/>
</dbReference>
<evidence type="ECO:0000259" key="8">
    <source>
        <dbReference type="Pfam" id="PF03834"/>
    </source>
</evidence>
<keyword evidence="6" id="KW-0496">Mitochondrion</keyword>
<comment type="subcellular location">
    <subcellularLocation>
        <location evidence="3">Cytoplasm</location>
        <location evidence="3">Cytosol</location>
    </subcellularLocation>
    <subcellularLocation>
        <location evidence="2">Endoplasmic reticulum</location>
    </subcellularLocation>
    <subcellularLocation>
        <location evidence="1">Mitochondrion</location>
    </subcellularLocation>
</comment>
<feature type="region of interest" description="Disordered" evidence="7">
    <location>
        <begin position="799"/>
        <end position="825"/>
    </location>
</feature>
<evidence type="ECO:0000313" key="9">
    <source>
        <dbReference type="EMBL" id="KAK2946870.1"/>
    </source>
</evidence>
<organism evidence="9 10">
    <name type="scientific">Blattamonas nauphoetae</name>
    <dbReference type="NCBI Taxonomy" id="2049346"/>
    <lineage>
        <taxon>Eukaryota</taxon>
        <taxon>Metamonada</taxon>
        <taxon>Preaxostyla</taxon>
        <taxon>Oxymonadida</taxon>
        <taxon>Blattamonas</taxon>
    </lineage>
</organism>
<feature type="compositionally biased region" description="Polar residues" evidence="7">
    <location>
        <begin position="799"/>
        <end position="810"/>
    </location>
</feature>
<feature type="domain" description="ERCC1-like central" evidence="8">
    <location>
        <begin position="2"/>
        <end position="97"/>
    </location>
</feature>
<reference evidence="9 10" key="1">
    <citation type="journal article" date="2022" name="bioRxiv">
        <title>Genomics of Preaxostyla Flagellates Illuminates Evolutionary Transitions and the Path Towards Mitochondrial Loss.</title>
        <authorList>
            <person name="Novak L.V.F."/>
            <person name="Treitli S.C."/>
            <person name="Pyrih J."/>
            <person name="Halakuc P."/>
            <person name="Pipaliya S.V."/>
            <person name="Vacek V."/>
            <person name="Brzon O."/>
            <person name="Soukal P."/>
            <person name="Eme L."/>
            <person name="Dacks J.B."/>
            <person name="Karnkowska A."/>
            <person name="Elias M."/>
            <person name="Hampl V."/>
        </authorList>
    </citation>
    <scope>NUCLEOTIDE SEQUENCE [LARGE SCALE GENOMIC DNA]</scope>
    <source>
        <strain evidence="9">NAU3</strain>
        <tissue evidence="9">Gut</tissue>
    </source>
</reference>
<evidence type="ECO:0000256" key="1">
    <source>
        <dbReference type="ARBA" id="ARBA00004173"/>
    </source>
</evidence>
<evidence type="ECO:0000256" key="7">
    <source>
        <dbReference type="SAM" id="MobiDB-lite"/>
    </source>
</evidence>
<comment type="caution">
    <text evidence="9">The sequence shown here is derived from an EMBL/GenBank/DDBJ whole genome shotgun (WGS) entry which is preliminary data.</text>
</comment>
<feature type="compositionally biased region" description="Acidic residues" evidence="7">
    <location>
        <begin position="691"/>
        <end position="705"/>
    </location>
</feature>
<evidence type="ECO:0000313" key="10">
    <source>
        <dbReference type="Proteomes" id="UP001281761"/>
    </source>
</evidence>
<keyword evidence="10" id="KW-1185">Reference proteome</keyword>
<dbReference type="Gene3D" id="1.10.150.20">
    <property type="entry name" value="5' to 3' exonuclease, C-terminal subdomain"/>
    <property type="match status" value="1"/>
</dbReference>
<feature type="compositionally biased region" description="Polar residues" evidence="7">
    <location>
        <begin position="1482"/>
        <end position="1499"/>
    </location>
</feature>
<evidence type="ECO:0000256" key="6">
    <source>
        <dbReference type="ARBA" id="ARBA00023128"/>
    </source>
</evidence>
<evidence type="ECO:0000256" key="3">
    <source>
        <dbReference type="ARBA" id="ARBA00004514"/>
    </source>
</evidence>
<evidence type="ECO:0000256" key="5">
    <source>
        <dbReference type="ARBA" id="ARBA00022824"/>
    </source>
</evidence>
<feature type="region of interest" description="Disordered" evidence="7">
    <location>
        <begin position="22"/>
        <end position="41"/>
    </location>
</feature>
<dbReference type="Proteomes" id="UP001281761">
    <property type="component" value="Unassembled WGS sequence"/>
</dbReference>
<feature type="compositionally biased region" description="Basic and acidic residues" evidence="7">
    <location>
        <begin position="673"/>
        <end position="690"/>
    </location>
</feature>
<dbReference type="InterPro" id="IPR016024">
    <property type="entry name" value="ARM-type_fold"/>
</dbReference>
<dbReference type="SUPFAM" id="SSF48371">
    <property type="entry name" value="ARM repeat"/>
    <property type="match status" value="3"/>
</dbReference>
<evidence type="ECO:0000256" key="2">
    <source>
        <dbReference type="ARBA" id="ARBA00004240"/>
    </source>
</evidence>
<dbReference type="InterPro" id="IPR047260">
    <property type="entry name" value="ERCC1-like_central_dom"/>
</dbReference>
<proteinExistence type="predicted"/>
<dbReference type="InterPro" id="IPR010994">
    <property type="entry name" value="RuvA_2-like"/>
</dbReference>
<keyword evidence="5" id="KW-0256">Endoplasmic reticulum</keyword>
<dbReference type="SUPFAM" id="SSF47781">
    <property type="entry name" value="RuvA domain 2-like"/>
    <property type="match status" value="1"/>
</dbReference>
<dbReference type="InterPro" id="IPR040144">
    <property type="entry name" value="RAP1GDS1"/>
</dbReference>
<dbReference type="PANTHER" id="PTHR10957">
    <property type="entry name" value="RAP1 GTPASE-GDP DISSOCIATION STIMULATOR 1"/>
    <property type="match status" value="1"/>
</dbReference>
<dbReference type="EMBL" id="JARBJD010000216">
    <property type="protein sequence ID" value="KAK2946870.1"/>
    <property type="molecule type" value="Genomic_DNA"/>
</dbReference>
<keyword evidence="4" id="KW-0963">Cytoplasm</keyword>
<evidence type="ECO:0000256" key="4">
    <source>
        <dbReference type="ARBA" id="ARBA00022490"/>
    </source>
</evidence>
<dbReference type="Gene3D" id="1.25.10.10">
    <property type="entry name" value="Leucine-rich Repeat Variant"/>
    <property type="match status" value="4"/>
</dbReference>
<name>A0ABQ9X9J2_9EUKA</name>